<gene>
    <name evidence="1" type="ORF">KSP40_PGU020293</name>
</gene>
<dbReference type="Proteomes" id="UP001412067">
    <property type="component" value="Unassembled WGS sequence"/>
</dbReference>
<reference evidence="1 2" key="1">
    <citation type="journal article" date="2022" name="Nat. Plants">
        <title>Genomes of leafy and leafless Platanthera orchids illuminate the evolution of mycoheterotrophy.</title>
        <authorList>
            <person name="Li M.H."/>
            <person name="Liu K.W."/>
            <person name="Li Z."/>
            <person name="Lu H.C."/>
            <person name="Ye Q.L."/>
            <person name="Zhang D."/>
            <person name="Wang J.Y."/>
            <person name="Li Y.F."/>
            <person name="Zhong Z.M."/>
            <person name="Liu X."/>
            <person name="Yu X."/>
            <person name="Liu D.K."/>
            <person name="Tu X.D."/>
            <person name="Liu B."/>
            <person name="Hao Y."/>
            <person name="Liao X.Y."/>
            <person name="Jiang Y.T."/>
            <person name="Sun W.H."/>
            <person name="Chen J."/>
            <person name="Chen Y.Q."/>
            <person name="Ai Y."/>
            <person name="Zhai J.W."/>
            <person name="Wu S.S."/>
            <person name="Zhou Z."/>
            <person name="Hsiao Y.Y."/>
            <person name="Wu W.L."/>
            <person name="Chen Y.Y."/>
            <person name="Lin Y.F."/>
            <person name="Hsu J.L."/>
            <person name="Li C.Y."/>
            <person name="Wang Z.W."/>
            <person name="Zhao X."/>
            <person name="Zhong W.Y."/>
            <person name="Ma X.K."/>
            <person name="Ma L."/>
            <person name="Huang J."/>
            <person name="Chen G.Z."/>
            <person name="Huang M.Z."/>
            <person name="Huang L."/>
            <person name="Peng D.H."/>
            <person name="Luo Y.B."/>
            <person name="Zou S.Q."/>
            <person name="Chen S.P."/>
            <person name="Lan S."/>
            <person name="Tsai W.C."/>
            <person name="Van de Peer Y."/>
            <person name="Liu Z.J."/>
        </authorList>
    </citation>
    <scope>NUCLEOTIDE SEQUENCE [LARGE SCALE GENOMIC DNA]</scope>
    <source>
        <strain evidence="1">Lor288</strain>
    </source>
</reference>
<organism evidence="1 2">
    <name type="scientific">Platanthera guangdongensis</name>
    <dbReference type="NCBI Taxonomy" id="2320717"/>
    <lineage>
        <taxon>Eukaryota</taxon>
        <taxon>Viridiplantae</taxon>
        <taxon>Streptophyta</taxon>
        <taxon>Embryophyta</taxon>
        <taxon>Tracheophyta</taxon>
        <taxon>Spermatophyta</taxon>
        <taxon>Magnoliopsida</taxon>
        <taxon>Liliopsida</taxon>
        <taxon>Asparagales</taxon>
        <taxon>Orchidaceae</taxon>
        <taxon>Orchidoideae</taxon>
        <taxon>Orchideae</taxon>
        <taxon>Orchidinae</taxon>
        <taxon>Platanthera</taxon>
    </lineage>
</organism>
<keyword evidence="2" id="KW-1185">Reference proteome</keyword>
<proteinExistence type="predicted"/>
<accession>A0ABR2LE58</accession>
<protein>
    <submittedName>
        <fullName evidence="1">Uncharacterized protein</fullName>
    </submittedName>
</protein>
<name>A0ABR2LE58_9ASPA</name>
<sequence>MVFPAKPFRFTHSHRSCRTSILCQLQEVEEQPAPLASLSDYSPPSHHFLAPPWGWRKHEDGSGIGVPAVLCFRSAVSLLPAGCRRSVLLLSILSFHFFNFH</sequence>
<evidence type="ECO:0000313" key="2">
    <source>
        <dbReference type="Proteomes" id="UP001412067"/>
    </source>
</evidence>
<evidence type="ECO:0000313" key="1">
    <source>
        <dbReference type="EMBL" id="KAK8939299.1"/>
    </source>
</evidence>
<dbReference type="EMBL" id="JBBWWR010000020">
    <property type="protein sequence ID" value="KAK8939299.1"/>
    <property type="molecule type" value="Genomic_DNA"/>
</dbReference>
<comment type="caution">
    <text evidence="1">The sequence shown here is derived from an EMBL/GenBank/DDBJ whole genome shotgun (WGS) entry which is preliminary data.</text>
</comment>